<evidence type="ECO:0008006" key="8">
    <source>
        <dbReference type="Google" id="ProtNLM"/>
    </source>
</evidence>
<dbReference type="Proteomes" id="UP000008370">
    <property type="component" value="Unassembled WGS sequence"/>
</dbReference>
<evidence type="ECO:0000256" key="4">
    <source>
        <dbReference type="ARBA" id="ARBA00049364"/>
    </source>
</evidence>
<dbReference type="PANTHER" id="PTHR43747:SF5">
    <property type="entry name" value="FAD-BINDING DOMAIN-CONTAINING PROTEIN"/>
    <property type="match status" value="1"/>
</dbReference>
<dbReference type="GO" id="GO:0004497">
    <property type="term" value="F:monooxygenase activity"/>
    <property type="evidence" value="ECO:0007669"/>
    <property type="project" value="UniProtKB-KW"/>
</dbReference>
<comment type="similarity">
    <text evidence="1">Belongs to the flavin-dependent halogenase family.</text>
</comment>
<dbReference type="InterPro" id="IPR006905">
    <property type="entry name" value="Flavin_halogenase"/>
</dbReference>
<dbReference type="RefSeq" id="XP_007398181.1">
    <property type="nucleotide sequence ID" value="XM_007398119.1"/>
</dbReference>
<protein>
    <recommendedName>
        <fullName evidence="8">FAD/NAD(P)-binding domain-containing protein</fullName>
    </recommendedName>
</protein>
<evidence type="ECO:0000256" key="2">
    <source>
        <dbReference type="ARBA" id="ARBA00023002"/>
    </source>
</evidence>
<evidence type="ECO:0000256" key="3">
    <source>
        <dbReference type="ARBA" id="ARBA00023033"/>
    </source>
</evidence>
<dbReference type="SUPFAM" id="SSF51905">
    <property type="entry name" value="FAD/NAD(P)-binding domain"/>
    <property type="match status" value="2"/>
</dbReference>
<evidence type="ECO:0000313" key="6">
    <source>
        <dbReference type="EMBL" id="EKM53491.1"/>
    </source>
</evidence>
<dbReference type="InParanoid" id="K5UU26"/>
<feature type="compositionally biased region" description="Low complexity" evidence="5">
    <location>
        <begin position="475"/>
        <end position="532"/>
    </location>
</feature>
<dbReference type="HOGENOM" id="CLU_024648_4_2_1"/>
<dbReference type="InterPro" id="IPR036188">
    <property type="entry name" value="FAD/NAD-bd_sf"/>
</dbReference>
<name>K5UU26_PHACS</name>
<organism evidence="6 7">
    <name type="scientific">Phanerochaete carnosa (strain HHB-10118-sp)</name>
    <name type="common">White-rot fungus</name>
    <name type="synonym">Peniophora carnosa</name>
    <dbReference type="NCBI Taxonomy" id="650164"/>
    <lineage>
        <taxon>Eukaryota</taxon>
        <taxon>Fungi</taxon>
        <taxon>Dikarya</taxon>
        <taxon>Basidiomycota</taxon>
        <taxon>Agaricomycotina</taxon>
        <taxon>Agaricomycetes</taxon>
        <taxon>Polyporales</taxon>
        <taxon>Phanerochaetaceae</taxon>
        <taxon>Phanerochaete</taxon>
    </lineage>
</organism>
<feature type="region of interest" description="Disordered" evidence="5">
    <location>
        <begin position="183"/>
        <end position="202"/>
    </location>
</feature>
<keyword evidence="3" id="KW-0503">Monooxygenase</keyword>
<comment type="catalytic activity">
    <reaction evidence="4">
        <text>melleolide F + FADH2 + chloride + O2 = 6'-chloromelleolide F + FAD + 2 H2O + H(+)</text>
        <dbReference type="Rhea" id="RHEA:67160"/>
        <dbReference type="ChEBI" id="CHEBI:15377"/>
        <dbReference type="ChEBI" id="CHEBI:15378"/>
        <dbReference type="ChEBI" id="CHEBI:15379"/>
        <dbReference type="ChEBI" id="CHEBI:17996"/>
        <dbReference type="ChEBI" id="CHEBI:57692"/>
        <dbReference type="ChEBI" id="CHEBI:58307"/>
        <dbReference type="ChEBI" id="CHEBI:167712"/>
        <dbReference type="ChEBI" id="CHEBI:167713"/>
    </reaction>
    <physiologicalReaction direction="left-to-right" evidence="4">
        <dbReference type="Rhea" id="RHEA:67161"/>
    </physiologicalReaction>
</comment>
<reference evidence="6 7" key="1">
    <citation type="journal article" date="2012" name="BMC Genomics">
        <title>Comparative genomics of the white-rot fungi, Phanerochaete carnosa and P. chrysosporium, to elucidate the genetic basis of the distinct wood types they colonize.</title>
        <authorList>
            <person name="Suzuki H."/>
            <person name="MacDonald J."/>
            <person name="Syed K."/>
            <person name="Salamov A."/>
            <person name="Hori C."/>
            <person name="Aerts A."/>
            <person name="Henrissat B."/>
            <person name="Wiebenga A."/>
            <person name="vanKuyk P.A."/>
            <person name="Barry K."/>
            <person name="Lindquist E."/>
            <person name="LaButti K."/>
            <person name="Lapidus A."/>
            <person name="Lucas S."/>
            <person name="Coutinho P."/>
            <person name="Gong Y."/>
            <person name="Samejima M."/>
            <person name="Mahadevan R."/>
            <person name="Abou-Zaid M."/>
            <person name="de Vries R.P."/>
            <person name="Igarashi K."/>
            <person name="Yadav J.S."/>
            <person name="Grigoriev I.V."/>
            <person name="Master E.R."/>
        </authorList>
    </citation>
    <scope>NUCLEOTIDE SEQUENCE [LARGE SCALE GENOMIC DNA]</scope>
    <source>
        <strain evidence="6 7">HHB-10118-sp</strain>
    </source>
</reference>
<keyword evidence="7" id="KW-1185">Reference proteome</keyword>
<dbReference type="Pfam" id="PF04820">
    <property type="entry name" value="Trp_halogenase"/>
    <property type="match status" value="2"/>
</dbReference>
<dbReference type="GO" id="GO:0140907">
    <property type="term" value="F:flavin-dependent halogenase activity"/>
    <property type="evidence" value="ECO:0007669"/>
    <property type="project" value="UniProtKB-ARBA"/>
</dbReference>
<keyword evidence="2" id="KW-0560">Oxidoreductase</keyword>
<gene>
    <name evidence="6" type="ORF">PHACADRAFT_175922</name>
</gene>
<dbReference type="GO" id="GO:0044550">
    <property type="term" value="P:secondary metabolite biosynthetic process"/>
    <property type="evidence" value="ECO:0007669"/>
    <property type="project" value="UniProtKB-ARBA"/>
</dbReference>
<dbReference type="PANTHER" id="PTHR43747">
    <property type="entry name" value="FAD-BINDING PROTEIN"/>
    <property type="match status" value="1"/>
</dbReference>
<sequence length="597" mass="63692">MTAEIPKHAQVLVVGGGPGGSYAAAALAREGIDVVLLDVSKFPRYHIGESLLPSVRHYLRFIDAEEKVASRGFAYKPGSAIKFIQYMREGYTDFVALGASNNAWNVNRKFNQSLKNVAVWGYWRGAGVYGKGTSREGAPYFEALSDESGWAWFIPLHNGLTSVGVVMEQKQLGIRSRAVSSATASPLPAPSSEPVSSRAPQNGRAHATLADRYLTFLHLAPGVQALLGDHATLERVEDENGQAPAARSASDFSYSADSYAGEGWRLVGDAGAFIDPFFSSGVHLAMTGAISAAVTVAASICGDCPEHEAAAWHTQRVAVSYTRFLVVVLSAYKQIRAQRTPVLADIDEGNFDQAFAYFRPLIQGSAEMGKRLSEDEVQRALDFCVHLFSPTTPEQHESVRRKLSEAMLCEDDEDAYACTAPGSSQAGADESQNQSQGQGQCQSLAERLMDVHAPIVDPGALTRLLRSRLTLFRRSSSTSVDSAHSAASSSSSSSSASLLLPPPSSSSSGTRSSAPSTGPSSPVSGVFSAFGSPPQPPEPLEGDNEVRMVLEKVNARRVIHAEHGGGLNSLEQEAFDGRVMRLVRGRLGLDAAAGVEM</sequence>
<dbReference type="KEGG" id="pco:PHACADRAFT_175922"/>
<proteinExistence type="inferred from homology"/>
<accession>K5UU26</accession>
<feature type="compositionally biased region" description="Low complexity" evidence="5">
    <location>
        <begin position="183"/>
        <end position="197"/>
    </location>
</feature>
<feature type="region of interest" description="Disordered" evidence="5">
    <location>
        <begin position="420"/>
        <end position="441"/>
    </location>
</feature>
<evidence type="ECO:0000313" key="7">
    <source>
        <dbReference type="Proteomes" id="UP000008370"/>
    </source>
</evidence>
<feature type="compositionally biased region" description="Low complexity" evidence="5">
    <location>
        <begin position="431"/>
        <end position="441"/>
    </location>
</feature>
<evidence type="ECO:0000256" key="1">
    <source>
        <dbReference type="ARBA" id="ARBA00005706"/>
    </source>
</evidence>
<dbReference type="GeneID" id="18909739"/>
<dbReference type="AlphaFoldDB" id="K5UU26"/>
<dbReference type="InterPro" id="IPR050816">
    <property type="entry name" value="Flavin-dep_Halogenase_NPB"/>
</dbReference>
<dbReference type="Gene3D" id="3.50.50.60">
    <property type="entry name" value="FAD/NAD(P)-binding domain"/>
    <property type="match status" value="2"/>
</dbReference>
<dbReference type="EMBL" id="JH930474">
    <property type="protein sequence ID" value="EKM53491.1"/>
    <property type="molecule type" value="Genomic_DNA"/>
</dbReference>
<dbReference type="OrthoDB" id="3340390at2759"/>
<feature type="region of interest" description="Disordered" evidence="5">
    <location>
        <begin position="475"/>
        <end position="542"/>
    </location>
</feature>
<evidence type="ECO:0000256" key="5">
    <source>
        <dbReference type="SAM" id="MobiDB-lite"/>
    </source>
</evidence>